<evidence type="ECO:0000256" key="1">
    <source>
        <dbReference type="ARBA" id="ARBA00022723"/>
    </source>
</evidence>
<dbReference type="EMBL" id="PDUG01000002">
    <property type="protein sequence ID" value="PIC48562.1"/>
    <property type="molecule type" value="Genomic_DNA"/>
</dbReference>
<dbReference type="SMART" id="SM00184">
    <property type="entry name" value="RING"/>
    <property type="match status" value="1"/>
</dbReference>
<evidence type="ECO:0000256" key="2">
    <source>
        <dbReference type="ARBA" id="ARBA00022771"/>
    </source>
</evidence>
<evidence type="ECO:0000256" key="3">
    <source>
        <dbReference type="ARBA" id="ARBA00022833"/>
    </source>
</evidence>
<sequence>MVKLESLICHACRDGTKSNLFDDENCRAVSGTCGHSVCEVCVDSDPTMKCPICFRKEAFIGRNINYGALGFRKEYEKNVFDVIRKWYEILTSMKATRENFMAYEISDHGKEIQSLGYCAKCSDCTNLKVCLTCKFSRPYTGMYFADYAVCDDCATKEYGNKEMENILDYEDVKDPIPCHLCFSKTKTPKFHGPLLKREMDDPDSRFNLCSDCILEHHKGHDVHVKWPCDGIEQRDKILGTAVGIMETLLRGKLHLDEENIKCRLKYKRMMLTSSELMKLAKDPMAHLEDIIPTNDFFQEGTFAKTLSSLETQYEQIQKLQAKCFCVSLWNQVVELNIFDSKGRSPHFHSMADKAHLEQKIDVCPYYLTSSAPEKRSLMELIYRGEKLTTPFQMEIRREIRRSRFRYVYYFPTNENEIQKINPQCSKAAHLREQAKNVDEQMRKWPSETGPGYLQNYKEDGTVEIKDLKTGEVFKRSFSPFLNPPTFMDPNTFLDTIKDNFLDFMKF</sequence>
<protein>
    <recommendedName>
        <fullName evidence="5">RING-type domain-containing protein</fullName>
    </recommendedName>
</protein>
<dbReference type="PROSITE" id="PS50089">
    <property type="entry name" value="ZF_RING_2"/>
    <property type="match status" value="1"/>
</dbReference>
<proteinExistence type="predicted"/>
<feature type="domain" description="RING-type" evidence="5">
    <location>
        <begin position="9"/>
        <end position="53"/>
    </location>
</feature>
<dbReference type="Proteomes" id="UP000230233">
    <property type="component" value="Chromosome II"/>
</dbReference>
<keyword evidence="3" id="KW-0862">Zinc</keyword>
<gene>
    <name evidence="6" type="primary">Cnig_chr_II.g7486</name>
    <name evidence="6" type="ORF">B9Z55_007486</name>
</gene>
<reference evidence="7" key="1">
    <citation type="submission" date="2017-10" db="EMBL/GenBank/DDBJ databases">
        <title>Rapid genome shrinkage in a self-fertile nematode reveals novel sperm competition proteins.</title>
        <authorList>
            <person name="Yin D."/>
            <person name="Schwarz E.M."/>
            <person name="Thomas C.G."/>
            <person name="Felde R.L."/>
            <person name="Korf I.F."/>
            <person name="Cutter A.D."/>
            <person name="Schartner C.M."/>
            <person name="Ralston E.J."/>
            <person name="Meyer B.J."/>
            <person name="Haag E.S."/>
        </authorList>
    </citation>
    <scope>NUCLEOTIDE SEQUENCE [LARGE SCALE GENOMIC DNA]</scope>
    <source>
        <strain evidence="7">JU1422</strain>
    </source>
</reference>
<evidence type="ECO:0000256" key="4">
    <source>
        <dbReference type="PROSITE-ProRule" id="PRU00175"/>
    </source>
</evidence>
<name>A0A2G5V9Y6_9PELO</name>
<dbReference type="InterPro" id="IPR017907">
    <property type="entry name" value="Znf_RING_CS"/>
</dbReference>
<keyword evidence="1" id="KW-0479">Metal-binding</keyword>
<dbReference type="GO" id="GO:0008270">
    <property type="term" value="F:zinc ion binding"/>
    <property type="evidence" value="ECO:0007669"/>
    <property type="project" value="UniProtKB-KW"/>
</dbReference>
<organism evidence="6 7">
    <name type="scientific">Caenorhabditis nigoni</name>
    <dbReference type="NCBI Taxonomy" id="1611254"/>
    <lineage>
        <taxon>Eukaryota</taxon>
        <taxon>Metazoa</taxon>
        <taxon>Ecdysozoa</taxon>
        <taxon>Nematoda</taxon>
        <taxon>Chromadorea</taxon>
        <taxon>Rhabditida</taxon>
        <taxon>Rhabditina</taxon>
        <taxon>Rhabditomorpha</taxon>
        <taxon>Rhabditoidea</taxon>
        <taxon>Rhabditidae</taxon>
        <taxon>Peloderinae</taxon>
        <taxon>Caenorhabditis</taxon>
    </lineage>
</organism>
<accession>A0A2G5V9Y6</accession>
<evidence type="ECO:0000313" key="6">
    <source>
        <dbReference type="EMBL" id="PIC48562.1"/>
    </source>
</evidence>
<dbReference type="AlphaFoldDB" id="A0A2G5V9Y6"/>
<evidence type="ECO:0000259" key="5">
    <source>
        <dbReference type="PROSITE" id="PS50089"/>
    </source>
</evidence>
<dbReference type="PROSITE" id="PS00518">
    <property type="entry name" value="ZF_RING_1"/>
    <property type="match status" value="1"/>
</dbReference>
<comment type="caution">
    <text evidence="6">The sequence shown here is derived from an EMBL/GenBank/DDBJ whole genome shotgun (WGS) entry which is preliminary data.</text>
</comment>
<dbReference type="InterPro" id="IPR001841">
    <property type="entry name" value="Znf_RING"/>
</dbReference>
<keyword evidence="7" id="KW-1185">Reference proteome</keyword>
<evidence type="ECO:0000313" key="7">
    <source>
        <dbReference type="Proteomes" id="UP000230233"/>
    </source>
</evidence>
<keyword evidence="2 4" id="KW-0863">Zinc-finger</keyword>
<dbReference type="OrthoDB" id="5798790at2759"/>